<organism evidence="1">
    <name type="scientific">Ophidiomyces ophidiicola</name>
    <dbReference type="NCBI Taxonomy" id="1387563"/>
    <lineage>
        <taxon>Eukaryota</taxon>
        <taxon>Fungi</taxon>
        <taxon>Dikarya</taxon>
        <taxon>Ascomycota</taxon>
        <taxon>Pezizomycotina</taxon>
        <taxon>Eurotiomycetes</taxon>
        <taxon>Eurotiomycetidae</taxon>
        <taxon>Onygenales</taxon>
        <taxon>Onygenaceae</taxon>
        <taxon>Ophidiomyces</taxon>
    </lineage>
</organism>
<sequence length="243" mass="28563">MDDSMIGRWLDELPMSDPARKRKSRPMLRRFDHHTEPIDFLERLGEGAEGIVYRATIRGAEYAVKIFKEWTYTGRRGIPKRQRPYTSSFSHECRAFARLDSYGKNGTWAVHCHGWLKLSDTQFQPLPKYSNLTRWAIVKDYIPHKVAITDVPEIRRKMAIARDALLHPQDVQPRNFRGSFFVDLGRVKTYPYPELSWSTTRQQEFFPAFDREASDWQVCVRDGEVVEGWVNRQLVRGRKVSKE</sequence>
<protein>
    <submittedName>
        <fullName evidence="1">Uncharacterized protein</fullName>
    </submittedName>
</protein>
<accession>A0ACB8UT35</accession>
<name>A0ACB8UT35_9EURO</name>
<proteinExistence type="predicted"/>
<gene>
    <name evidence="1" type="ORF">LOY88_004589</name>
</gene>
<evidence type="ECO:0000313" key="1">
    <source>
        <dbReference type="EMBL" id="KAI2384541.1"/>
    </source>
</evidence>
<reference evidence="1" key="1">
    <citation type="journal article" date="2022" name="bioRxiv">
        <title>Population genetic analysis of Ophidiomyces ophidiicola, the causative agent of snake fungal disease, indicates recent introductions to the USA.</title>
        <authorList>
            <person name="Ladner J.T."/>
            <person name="Palmer J.M."/>
            <person name="Ettinger C.L."/>
            <person name="Stajich J.E."/>
            <person name="Farrell T.M."/>
            <person name="Glorioso B.M."/>
            <person name="Lawson B."/>
            <person name="Price S.J."/>
            <person name="Stengle A.G."/>
            <person name="Grear D.A."/>
            <person name="Lorch J.M."/>
        </authorList>
    </citation>
    <scope>NUCLEOTIDE SEQUENCE</scope>
    <source>
        <strain evidence="1">NWHC 24266-5</strain>
    </source>
</reference>
<comment type="caution">
    <text evidence="1">The sequence shown here is derived from an EMBL/GenBank/DDBJ whole genome shotgun (WGS) entry which is preliminary data.</text>
</comment>
<dbReference type="EMBL" id="JALBCA010000071">
    <property type="protein sequence ID" value="KAI2384541.1"/>
    <property type="molecule type" value="Genomic_DNA"/>
</dbReference>